<evidence type="ECO:0000256" key="2">
    <source>
        <dbReference type="ARBA" id="ARBA00022692"/>
    </source>
</evidence>
<dbReference type="PANTHER" id="PTHR12428:SF65">
    <property type="entry name" value="CYTOCHROME C OXIDASE ASSEMBLY PROTEIN COX18, MITOCHONDRIAL"/>
    <property type="match status" value="1"/>
</dbReference>
<evidence type="ECO:0000256" key="4">
    <source>
        <dbReference type="ARBA" id="ARBA00023136"/>
    </source>
</evidence>
<dbReference type="AlphaFoldDB" id="A0AAN9Z4V1"/>
<proteinExistence type="inferred from homology"/>
<evidence type="ECO:0000313" key="8">
    <source>
        <dbReference type="Proteomes" id="UP001378592"/>
    </source>
</evidence>
<dbReference type="InterPro" id="IPR028055">
    <property type="entry name" value="YidC/Oxa/ALB_C"/>
</dbReference>
<name>A0AAN9Z4V1_9ORTH</name>
<accession>A0AAN9Z4V1</accession>
<evidence type="ECO:0000259" key="6">
    <source>
        <dbReference type="Pfam" id="PF02096"/>
    </source>
</evidence>
<dbReference type="InterPro" id="IPR001708">
    <property type="entry name" value="YidC/ALB3/OXA1/COX18"/>
</dbReference>
<keyword evidence="8" id="KW-1185">Reference proteome</keyword>
<dbReference type="CDD" id="cd20069">
    <property type="entry name" value="5TM_Oxa1-like"/>
    <property type="match status" value="1"/>
</dbReference>
<sequence length="404" mass="45692">MYHHISGHCRQLLVNDTSNIYLSYILKHRIRNNSYLFFNVCSKARLSTHIGSRNFLGGKCIYKNESAGFSSKPLSERVIVFPLSVMTNLSGSKGTVLHISARNFSEQIDISGQGWLYKGMYDSPPVLYAQELLLHVHDISCMPWWATIVMTTVVLRTTVTFPLALYQNYILAKLDILQLQLKEISKEMGKETSLAVKRFNWTEKQAKAVYIRSMKKQWREMIVKENCHPAKAGLLMLVQVPMWISLSLSLRNLVFMLPTPDPAAQVTAWELSGGGALWFHNLLLSDSTWILPVMLGLVNLTIVEVQNLSRIKQSGKFQKILTNIFRGVSIAMIPLAASVPSCLSLYWLTSSTVGLLHNLLLLSPRVRSFVGIPQTNLVSKQPYRHIYTQLRTRLGLTAPPYSPK</sequence>
<evidence type="ECO:0000256" key="3">
    <source>
        <dbReference type="ARBA" id="ARBA00022989"/>
    </source>
</evidence>
<dbReference type="Proteomes" id="UP001378592">
    <property type="component" value="Unassembled WGS sequence"/>
</dbReference>
<dbReference type="PANTHER" id="PTHR12428">
    <property type="entry name" value="OXA1"/>
    <property type="match status" value="1"/>
</dbReference>
<comment type="subcellular location">
    <subcellularLocation>
        <location evidence="1 5">Membrane</location>
        <topology evidence="1 5">Multi-pass membrane protein</topology>
    </subcellularLocation>
</comment>
<keyword evidence="3" id="KW-1133">Transmembrane helix</keyword>
<dbReference type="GO" id="GO:0033617">
    <property type="term" value="P:mitochondrial respiratory chain complex IV assembly"/>
    <property type="evidence" value="ECO:0007669"/>
    <property type="project" value="TreeGrafter"/>
</dbReference>
<keyword evidence="2 5" id="KW-0812">Transmembrane</keyword>
<organism evidence="7 8">
    <name type="scientific">Gryllus longicercus</name>
    <dbReference type="NCBI Taxonomy" id="2509291"/>
    <lineage>
        <taxon>Eukaryota</taxon>
        <taxon>Metazoa</taxon>
        <taxon>Ecdysozoa</taxon>
        <taxon>Arthropoda</taxon>
        <taxon>Hexapoda</taxon>
        <taxon>Insecta</taxon>
        <taxon>Pterygota</taxon>
        <taxon>Neoptera</taxon>
        <taxon>Polyneoptera</taxon>
        <taxon>Orthoptera</taxon>
        <taxon>Ensifera</taxon>
        <taxon>Gryllidea</taxon>
        <taxon>Grylloidea</taxon>
        <taxon>Gryllidae</taxon>
        <taxon>Gryllinae</taxon>
        <taxon>Gryllus</taxon>
    </lineage>
</organism>
<dbReference type="GO" id="GO:0032977">
    <property type="term" value="F:membrane insertase activity"/>
    <property type="evidence" value="ECO:0007669"/>
    <property type="project" value="InterPro"/>
</dbReference>
<keyword evidence="4" id="KW-0472">Membrane</keyword>
<protein>
    <recommendedName>
        <fullName evidence="6">Membrane insertase YidC/Oxa/ALB C-terminal domain-containing protein</fullName>
    </recommendedName>
</protein>
<gene>
    <name evidence="7" type="ORF">R5R35_003191</name>
</gene>
<comment type="caution">
    <text evidence="7">The sequence shown here is derived from an EMBL/GenBank/DDBJ whole genome shotgun (WGS) entry which is preliminary data.</text>
</comment>
<feature type="domain" description="Membrane insertase YidC/Oxa/ALB C-terminal" evidence="6">
    <location>
        <begin position="144"/>
        <end position="360"/>
    </location>
</feature>
<dbReference type="EMBL" id="JAZDUA010000199">
    <property type="protein sequence ID" value="KAK7864601.1"/>
    <property type="molecule type" value="Genomic_DNA"/>
</dbReference>
<evidence type="ECO:0000256" key="1">
    <source>
        <dbReference type="ARBA" id="ARBA00004141"/>
    </source>
</evidence>
<dbReference type="Pfam" id="PF02096">
    <property type="entry name" value="60KD_IMP"/>
    <property type="match status" value="1"/>
</dbReference>
<evidence type="ECO:0000313" key="7">
    <source>
        <dbReference type="EMBL" id="KAK7864601.1"/>
    </source>
</evidence>
<dbReference type="GO" id="GO:0005743">
    <property type="term" value="C:mitochondrial inner membrane"/>
    <property type="evidence" value="ECO:0007669"/>
    <property type="project" value="TreeGrafter"/>
</dbReference>
<evidence type="ECO:0000256" key="5">
    <source>
        <dbReference type="RuleBase" id="RU003945"/>
    </source>
</evidence>
<comment type="similarity">
    <text evidence="5">Belongs to the OXA1/ALB3/YidC family.</text>
</comment>
<dbReference type="GO" id="GO:0032979">
    <property type="term" value="P:protein insertion into mitochondrial inner membrane from matrix"/>
    <property type="evidence" value="ECO:0007669"/>
    <property type="project" value="TreeGrafter"/>
</dbReference>
<reference evidence="7 8" key="1">
    <citation type="submission" date="2024-03" db="EMBL/GenBank/DDBJ databases">
        <title>The genome assembly and annotation of the cricket Gryllus longicercus Weissman &amp; Gray.</title>
        <authorList>
            <person name="Szrajer S."/>
            <person name="Gray D."/>
            <person name="Ylla G."/>
        </authorList>
    </citation>
    <scope>NUCLEOTIDE SEQUENCE [LARGE SCALE GENOMIC DNA]</scope>
    <source>
        <strain evidence="7">DAG 2021-001</strain>
        <tissue evidence="7">Whole body minus gut</tissue>
    </source>
</reference>